<reference evidence="1 2" key="2">
    <citation type="submission" date="2018-11" db="EMBL/GenBank/DDBJ databases">
        <authorList>
            <consortium name="Pathogen Informatics"/>
        </authorList>
    </citation>
    <scope>NUCLEOTIDE SEQUENCE [LARGE SCALE GENOMIC DNA]</scope>
</reference>
<evidence type="ECO:0000313" key="2">
    <source>
        <dbReference type="Proteomes" id="UP000050794"/>
    </source>
</evidence>
<dbReference type="EMBL" id="UYWY01000969">
    <property type="protein sequence ID" value="VDM26003.1"/>
    <property type="molecule type" value="Genomic_DNA"/>
</dbReference>
<evidence type="ECO:0000313" key="3">
    <source>
        <dbReference type="WBParaSite" id="TCNE_0000134401-mRNA-1"/>
    </source>
</evidence>
<evidence type="ECO:0000313" key="1">
    <source>
        <dbReference type="EMBL" id="VDM26003.1"/>
    </source>
</evidence>
<reference evidence="3" key="1">
    <citation type="submission" date="2016-06" db="UniProtKB">
        <authorList>
            <consortium name="WormBaseParasite"/>
        </authorList>
    </citation>
    <scope>IDENTIFICATION</scope>
</reference>
<proteinExistence type="predicted"/>
<dbReference type="Proteomes" id="UP000050794">
    <property type="component" value="Unassembled WGS sequence"/>
</dbReference>
<name>A0A183TYM5_TOXCA</name>
<accession>A0A183TYM5</accession>
<dbReference type="AlphaFoldDB" id="A0A183TYM5"/>
<protein>
    <submittedName>
        <fullName evidence="1 3">Uncharacterized protein</fullName>
    </submittedName>
</protein>
<dbReference type="WBParaSite" id="TCNE_0000134401-mRNA-1">
    <property type="protein sequence ID" value="TCNE_0000134401-mRNA-1"/>
    <property type="gene ID" value="TCNE_0000134401"/>
</dbReference>
<sequence length="76" mass="8754">MRYVAVKRECHIWLRWSVCTSSGPSLNVNAIVAIRESYRNDLLNVLSDKKLSPAIRKFNSSDSLAQSASQRFILRW</sequence>
<gene>
    <name evidence="1" type="ORF">TCNE_LOCUS1345</name>
</gene>
<keyword evidence="2" id="KW-1185">Reference proteome</keyword>
<organism evidence="2 3">
    <name type="scientific">Toxocara canis</name>
    <name type="common">Canine roundworm</name>
    <dbReference type="NCBI Taxonomy" id="6265"/>
    <lineage>
        <taxon>Eukaryota</taxon>
        <taxon>Metazoa</taxon>
        <taxon>Ecdysozoa</taxon>
        <taxon>Nematoda</taxon>
        <taxon>Chromadorea</taxon>
        <taxon>Rhabditida</taxon>
        <taxon>Spirurina</taxon>
        <taxon>Ascaridomorpha</taxon>
        <taxon>Ascaridoidea</taxon>
        <taxon>Toxocaridae</taxon>
        <taxon>Toxocara</taxon>
    </lineage>
</organism>